<evidence type="ECO:0000256" key="1">
    <source>
        <dbReference type="SAM" id="Coils"/>
    </source>
</evidence>
<feature type="region of interest" description="Disordered" evidence="2">
    <location>
        <begin position="1"/>
        <end position="22"/>
    </location>
</feature>
<feature type="coiled-coil region" evidence="1">
    <location>
        <begin position="343"/>
        <end position="384"/>
    </location>
</feature>
<dbReference type="EMBL" id="VIIS01001223">
    <property type="protein sequence ID" value="KAF0300878.1"/>
    <property type="molecule type" value="Genomic_DNA"/>
</dbReference>
<dbReference type="GO" id="GO:0005813">
    <property type="term" value="C:centrosome"/>
    <property type="evidence" value="ECO:0007669"/>
    <property type="project" value="TreeGrafter"/>
</dbReference>
<dbReference type="AlphaFoldDB" id="A0A6A4WFS5"/>
<proteinExistence type="predicted"/>
<reference evidence="3 4" key="1">
    <citation type="submission" date="2019-07" db="EMBL/GenBank/DDBJ databases">
        <title>Draft genome assembly of a fouling barnacle, Amphibalanus amphitrite (Darwin, 1854): The first reference genome for Thecostraca.</title>
        <authorList>
            <person name="Kim W."/>
        </authorList>
    </citation>
    <scope>NUCLEOTIDE SEQUENCE [LARGE SCALE GENOMIC DNA]</scope>
    <source>
        <strain evidence="3">SNU_AA5</strain>
        <tissue evidence="3">Soma without cirri and trophi</tissue>
    </source>
</reference>
<feature type="region of interest" description="Disordered" evidence="2">
    <location>
        <begin position="309"/>
        <end position="332"/>
    </location>
</feature>
<evidence type="ECO:0000313" key="3">
    <source>
        <dbReference type="EMBL" id="KAF0300878.1"/>
    </source>
</evidence>
<name>A0A6A4WFS5_AMPAM</name>
<feature type="coiled-coil region" evidence="1">
    <location>
        <begin position="55"/>
        <end position="99"/>
    </location>
</feature>
<evidence type="ECO:0000256" key="2">
    <source>
        <dbReference type="SAM" id="MobiDB-lite"/>
    </source>
</evidence>
<dbReference type="OrthoDB" id="6351372at2759"/>
<keyword evidence="4" id="KW-1185">Reference proteome</keyword>
<comment type="caution">
    <text evidence="3">The sequence shown here is derived from an EMBL/GenBank/DDBJ whole genome shotgun (WGS) entry which is preliminary data.</text>
</comment>
<dbReference type="PANTHER" id="PTHR22091">
    <property type="entry name" value="COILED-COIL DOMAIN-CONTAINING PROTEIN 77"/>
    <property type="match status" value="1"/>
</dbReference>
<keyword evidence="1" id="KW-0175">Coiled coil</keyword>
<feature type="compositionally biased region" description="Basic residues" evidence="2">
    <location>
        <begin position="1"/>
        <end position="15"/>
    </location>
</feature>
<dbReference type="Proteomes" id="UP000440578">
    <property type="component" value="Unassembled WGS sequence"/>
</dbReference>
<dbReference type="PANTHER" id="PTHR22091:SF1">
    <property type="entry name" value="COILED-COIL DOMAIN-CONTAINING PROTEIN 77"/>
    <property type="match status" value="1"/>
</dbReference>
<accession>A0A6A4WFS5</accession>
<gene>
    <name evidence="3" type="primary">ccdc77_1</name>
    <name evidence="3" type="ORF">FJT64_026704</name>
</gene>
<protein>
    <submittedName>
        <fullName evidence="3">Coiled-coil domain-containing protein 77</fullName>
    </submittedName>
</protein>
<evidence type="ECO:0000313" key="4">
    <source>
        <dbReference type="Proteomes" id="UP000440578"/>
    </source>
</evidence>
<sequence length="400" mass="46327">MSRRRGPTPRHRHRSLSPLPAEAGAALSLAQGDVQKLIQQLPPSDDLLEYYRAKTDQFQRRLEGLTDRLDQYRAAVEDAHELQEQLTARDTELSQLQQAISDMQVYVFQERDQVLRLHSENDRLKIQEVEDRRKIDVLLSLSGTTESSLTYFIKELDEGKLVRQHLPPQLKEFAKELNRKNRLEAGDGDVDAKPVPDAATLQLELGCVRAQLEERTRLAREERQALLDDRRVSAEERQAERAKRDQRLAAYNAKLHETQKLLYSASRDLLRMHSEHQQRERSWMAEKDQLLREREMLCQNLSVRLPARCERGSQAEPAPGRSAASGPDRADRPATANVAVMARANFQTAYQKLRQRATELMHQLEDANTRCAQYREQCTRLEKFVSEVRDARETDREEFK</sequence>
<organism evidence="3 4">
    <name type="scientific">Amphibalanus amphitrite</name>
    <name type="common">Striped barnacle</name>
    <name type="synonym">Balanus amphitrite</name>
    <dbReference type="NCBI Taxonomy" id="1232801"/>
    <lineage>
        <taxon>Eukaryota</taxon>
        <taxon>Metazoa</taxon>
        <taxon>Ecdysozoa</taxon>
        <taxon>Arthropoda</taxon>
        <taxon>Crustacea</taxon>
        <taxon>Multicrustacea</taxon>
        <taxon>Cirripedia</taxon>
        <taxon>Thoracica</taxon>
        <taxon>Thoracicalcarea</taxon>
        <taxon>Balanomorpha</taxon>
        <taxon>Balanoidea</taxon>
        <taxon>Balanidae</taxon>
        <taxon>Amphibalaninae</taxon>
        <taxon>Amphibalanus</taxon>
    </lineage>
</organism>
<dbReference type="InterPro" id="IPR037696">
    <property type="entry name" value="CCDC77"/>
</dbReference>